<accession>A0A8R1ID64</accession>
<evidence type="ECO:0000313" key="1">
    <source>
        <dbReference type="EnsemblMetazoa" id="CJA32403.1"/>
    </source>
</evidence>
<reference evidence="2" key="1">
    <citation type="submission" date="2010-08" db="EMBL/GenBank/DDBJ databases">
        <authorList>
            <consortium name="Caenorhabditis japonica Sequencing Consortium"/>
            <person name="Wilson R.K."/>
        </authorList>
    </citation>
    <scope>NUCLEOTIDE SEQUENCE [LARGE SCALE GENOMIC DNA]</scope>
    <source>
        <strain evidence="2">DF5081</strain>
    </source>
</reference>
<proteinExistence type="predicted"/>
<keyword evidence="2" id="KW-1185">Reference proteome</keyword>
<protein>
    <submittedName>
        <fullName evidence="1">Uncharacterized protein</fullName>
    </submittedName>
</protein>
<organism evidence="1 2">
    <name type="scientific">Caenorhabditis japonica</name>
    <dbReference type="NCBI Taxonomy" id="281687"/>
    <lineage>
        <taxon>Eukaryota</taxon>
        <taxon>Metazoa</taxon>
        <taxon>Ecdysozoa</taxon>
        <taxon>Nematoda</taxon>
        <taxon>Chromadorea</taxon>
        <taxon>Rhabditida</taxon>
        <taxon>Rhabditina</taxon>
        <taxon>Rhabditomorpha</taxon>
        <taxon>Rhabditoidea</taxon>
        <taxon>Rhabditidae</taxon>
        <taxon>Peloderinae</taxon>
        <taxon>Caenorhabditis</taxon>
    </lineage>
</organism>
<sequence>ALTSHNSLFEKIDFEPVCDFKIGILHNAAIWNQRRQVHNSRIWKSKKEVSEVPAEVQEDLGILKKIDERGKKLIECKTVELPADWQKTYKLAVRRGSIIPQLYLTAIRERYPDLYEPAIHHLGKPDLAVFQKPLFSRQTSLGSTPPGTLWMSHVDCVTRVGHPVQDRRGYRRATFDAGKSLDSAQ</sequence>
<name>A0A8R1ID64_CAEJA</name>
<dbReference type="EnsemblMetazoa" id="CJA32403.1">
    <property type="protein sequence ID" value="CJA32403.1"/>
    <property type="gene ID" value="WBGene00208250"/>
</dbReference>
<reference evidence="1" key="2">
    <citation type="submission" date="2022-06" db="UniProtKB">
        <authorList>
            <consortium name="EnsemblMetazoa"/>
        </authorList>
    </citation>
    <scope>IDENTIFICATION</scope>
    <source>
        <strain evidence="1">DF5081</strain>
    </source>
</reference>
<evidence type="ECO:0000313" key="2">
    <source>
        <dbReference type="Proteomes" id="UP000005237"/>
    </source>
</evidence>
<dbReference type="Proteomes" id="UP000005237">
    <property type="component" value="Unassembled WGS sequence"/>
</dbReference>
<dbReference type="AlphaFoldDB" id="A0A8R1ID64"/>